<dbReference type="Proteomes" id="UP001143480">
    <property type="component" value="Unassembled WGS sequence"/>
</dbReference>
<name>A0A9W6KQX1_9ACTN</name>
<evidence type="ECO:0000259" key="1">
    <source>
        <dbReference type="PROSITE" id="PS51833"/>
    </source>
</evidence>
<dbReference type="InterPro" id="IPR052340">
    <property type="entry name" value="RNase_Y/CdgJ"/>
</dbReference>
<dbReference type="PANTHER" id="PTHR33525:SF4">
    <property type="entry name" value="CYCLIC DI-GMP PHOSPHODIESTERASE CDGJ"/>
    <property type="match status" value="1"/>
</dbReference>
<dbReference type="SUPFAM" id="SSF141868">
    <property type="entry name" value="EAL domain-like"/>
    <property type="match status" value="1"/>
</dbReference>
<dbReference type="PROSITE" id="PS51833">
    <property type="entry name" value="HDOD"/>
    <property type="match status" value="1"/>
</dbReference>
<reference evidence="2" key="1">
    <citation type="journal article" date="2014" name="Int. J. Syst. Evol. Microbiol.">
        <title>Complete genome sequence of Corynebacterium casei LMG S-19264T (=DSM 44701T), isolated from a smear-ripened cheese.</title>
        <authorList>
            <consortium name="US DOE Joint Genome Institute (JGI-PGF)"/>
            <person name="Walter F."/>
            <person name="Albersmeier A."/>
            <person name="Kalinowski J."/>
            <person name="Ruckert C."/>
        </authorList>
    </citation>
    <scope>NUCLEOTIDE SEQUENCE</scope>
    <source>
        <strain evidence="2">VKM Ac-1321</strain>
    </source>
</reference>
<dbReference type="InterPro" id="IPR035919">
    <property type="entry name" value="EAL_sf"/>
</dbReference>
<dbReference type="SUPFAM" id="SSF109604">
    <property type="entry name" value="HD-domain/PDEase-like"/>
    <property type="match status" value="1"/>
</dbReference>
<dbReference type="PANTHER" id="PTHR33525">
    <property type="match status" value="1"/>
</dbReference>
<keyword evidence="3" id="KW-1185">Reference proteome</keyword>
<evidence type="ECO:0000313" key="3">
    <source>
        <dbReference type="Proteomes" id="UP001143480"/>
    </source>
</evidence>
<keyword evidence="2" id="KW-0808">Transferase</keyword>
<feature type="domain" description="HDOD" evidence="1">
    <location>
        <begin position="206"/>
        <end position="398"/>
    </location>
</feature>
<keyword evidence="2" id="KW-0418">Kinase</keyword>
<gene>
    <name evidence="2" type="primary">yuxH_2</name>
    <name evidence="2" type="ORF">GCM10017581_073600</name>
</gene>
<proteinExistence type="predicted"/>
<dbReference type="InterPro" id="IPR013976">
    <property type="entry name" value="HDOD"/>
</dbReference>
<comment type="caution">
    <text evidence="2">The sequence shown here is derived from an EMBL/GenBank/DDBJ whole genome shotgun (WGS) entry which is preliminary data.</text>
</comment>
<accession>A0A9W6KQX1</accession>
<dbReference type="AlphaFoldDB" id="A0A9W6KQX1"/>
<dbReference type="RefSeq" id="WP_261964374.1">
    <property type="nucleotide sequence ID" value="NZ_BAAAXA010000001.1"/>
</dbReference>
<dbReference type="GO" id="GO:0016301">
    <property type="term" value="F:kinase activity"/>
    <property type="evidence" value="ECO:0007669"/>
    <property type="project" value="UniProtKB-KW"/>
</dbReference>
<organism evidence="2 3">
    <name type="scientific">Dactylosporangium matsuzakiense</name>
    <dbReference type="NCBI Taxonomy" id="53360"/>
    <lineage>
        <taxon>Bacteria</taxon>
        <taxon>Bacillati</taxon>
        <taxon>Actinomycetota</taxon>
        <taxon>Actinomycetes</taxon>
        <taxon>Micromonosporales</taxon>
        <taxon>Micromonosporaceae</taxon>
        <taxon>Dactylosporangium</taxon>
    </lineage>
</organism>
<dbReference type="PIRSF" id="PIRSF003180">
    <property type="entry name" value="DiGMPpdiest_YuxH"/>
    <property type="match status" value="1"/>
</dbReference>
<protein>
    <submittedName>
        <fullName evidence="2">Histidine kinase</fullName>
    </submittedName>
</protein>
<dbReference type="InterPro" id="IPR014408">
    <property type="entry name" value="dGMP_Pdiesterase_EAL/HD-GYP"/>
</dbReference>
<dbReference type="EMBL" id="BSFP01000060">
    <property type="protein sequence ID" value="GLL05613.1"/>
    <property type="molecule type" value="Genomic_DNA"/>
</dbReference>
<reference evidence="2" key="2">
    <citation type="submission" date="2023-01" db="EMBL/GenBank/DDBJ databases">
        <authorList>
            <person name="Sun Q."/>
            <person name="Evtushenko L."/>
        </authorList>
    </citation>
    <scope>NUCLEOTIDE SEQUENCE</scope>
    <source>
        <strain evidence="2">VKM Ac-1321</strain>
    </source>
</reference>
<evidence type="ECO:0000313" key="2">
    <source>
        <dbReference type="EMBL" id="GLL05613.1"/>
    </source>
</evidence>
<dbReference type="Pfam" id="PF08668">
    <property type="entry name" value="HDOD"/>
    <property type="match status" value="1"/>
</dbReference>
<dbReference type="Gene3D" id="3.20.20.450">
    <property type="entry name" value="EAL domain"/>
    <property type="match status" value="1"/>
</dbReference>
<dbReference type="Gene3D" id="1.10.3210.10">
    <property type="entry name" value="Hypothetical protein af1432"/>
    <property type="match status" value="1"/>
</dbReference>
<sequence>MEDTNAGLAAHIGRQPIYDREGAVVAYELLFRAGGDASGAVRTDEHATARVLVAAFTEFGVEELAGAKVCFLNVTKQFLTGVLPLPFDYSQAVLEVQVGVDVDESLVAGLTVLSERGYTIAIDRFRCGGPREVLLPLVTYVKIDMLDADEATVRAAVAVCRQYAHVELVALRVETPEALRLAFELGFDLFQGHILGRPHVDTTVALAPDRLARLRVLSALTADDVNLDEVVALVSQDPALSMRVLRATNAATFGLTRTVTSVREAIVAMGLNRLRQWVTLMLVSDLTTADHEQLARILVRARLCQLLAGSSDYPAAAGRGDTAYLAGLLSAVADHFGVPVDRIIAGLPLDPELPAALSTGAGPLGEILHAVRAYTDPDHEDHHLEPGVIVAAYLSALRWTTGILGELGPEIADRAEEHIRSLSAA</sequence>